<feature type="region of interest" description="Disordered" evidence="3">
    <location>
        <begin position="395"/>
        <end position="437"/>
    </location>
</feature>
<reference evidence="5 6" key="1">
    <citation type="submission" date="2019-06" db="EMBL/GenBank/DDBJ databases">
        <title>A chromosomal-level reference genome of Carpinus fangiana (Coryloideae, Betulaceae).</title>
        <authorList>
            <person name="Yang X."/>
            <person name="Wang Z."/>
            <person name="Zhang L."/>
            <person name="Hao G."/>
            <person name="Liu J."/>
            <person name="Yang Y."/>
        </authorList>
    </citation>
    <scope>NUCLEOTIDE SEQUENCE [LARGE SCALE GENOMIC DNA]</scope>
    <source>
        <strain evidence="5">Cfa_2016G</strain>
        <tissue evidence="5">Leaf</tissue>
    </source>
</reference>
<dbReference type="Pfam" id="PF12928">
    <property type="entry name" value="tRNA_int_end_N2"/>
    <property type="match status" value="1"/>
</dbReference>
<accession>A0A5N6KSA2</accession>
<feature type="compositionally biased region" description="Polar residues" evidence="3">
    <location>
        <begin position="13"/>
        <end position="32"/>
    </location>
</feature>
<feature type="domain" description="tRNA-splicing endonuclease subunit Sen54 N-terminal" evidence="4">
    <location>
        <begin position="100"/>
        <end position="167"/>
    </location>
</feature>
<dbReference type="PANTHER" id="PTHR21027">
    <property type="entry name" value="TRNA-SPLICING ENDONUCLEASE SUBUNIT SEN54"/>
    <property type="match status" value="1"/>
</dbReference>
<dbReference type="GO" id="GO:0000214">
    <property type="term" value="C:tRNA-intron endonuclease complex"/>
    <property type="evidence" value="ECO:0007669"/>
    <property type="project" value="TreeGrafter"/>
</dbReference>
<dbReference type="AlphaFoldDB" id="A0A5N6KSA2"/>
<feature type="region of interest" description="Disordered" evidence="3">
    <location>
        <begin position="1"/>
        <end position="48"/>
    </location>
</feature>
<feature type="region of interest" description="Disordered" evidence="3">
    <location>
        <begin position="66"/>
        <end position="106"/>
    </location>
</feature>
<evidence type="ECO:0000256" key="1">
    <source>
        <dbReference type="ARBA" id="ARBA00005736"/>
    </source>
</evidence>
<feature type="region of interest" description="Disordered" evidence="3">
    <location>
        <begin position="478"/>
        <end position="511"/>
    </location>
</feature>
<keyword evidence="6" id="KW-1185">Reference proteome</keyword>
<gene>
    <name evidence="5" type="ORF">FH972_022330</name>
</gene>
<sequence>MADATEDLIRAPLNSTSASPSPLHATQNSTNNASDSDSEAGDSDTAPDYVNFLSTLNLETSTNLQHTSSALPKRGNKDFEPHPTNLQTSSLQRSRDAMTQALSHTRTHAPKVHVRGIYDDKSGLTRVGKVKGQMFRSLGRDISGGGADLYAEEALWGLERGALDVFWPKDAPKAQALDGADATDSDAYEECTGLPMSLQAAYAAYVGGPGGLTSEKYVVYAGLKRAGFVVLRAQGFHGIQRRRLLQSAEDQRFPSPGLWAWLRELIFEENQHQKTKRLAIGPLVKPGLYRNYNSIYDMLRIIPAYTPPSSTSTSHASPAPSSTRPTSTAQKQKLNNEEVPKDYETYHTSYTTTYNIYRASPTFRKSAPGAPDFRVCVISARDTSVPTLAELDSLLDEQPQDPPPPQLQPQTPSASRPDNSARGGGRGGRGAGRGRGNGIGGVYNRLKHGQRNVLLAVVDEGVVSYMRVCEAGFTEERLNERVGPPPARGGKGGGQRGGRGGRGRGRGGRGS</sequence>
<feature type="compositionally biased region" description="Low complexity" evidence="3">
    <location>
        <begin position="308"/>
        <end position="329"/>
    </location>
</feature>
<dbReference type="OrthoDB" id="408683at2759"/>
<feature type="region of interest" description="Disordered" evidence="3">
    <location>
        <begin position="308"/>
        <end position="344"/>
    </location>
</feature>
<evidence type="ECO:0000313" key="6">
    <source>
        <dbReference type="Proteomes" id="UP000327013"/>
    </source>
</evidence>
<protein>
    <recommendedName>
        <fullName evidence="4">tRNA-splicing endonuclease subunit Sen54 N-terminal domain-containing protein</fullName>
    </recommendedName>
</protein>
<dbReference type="InterPro" id="IPR024337">
    <property type="entry name" value="tRNA_splic_suSen54"/>
</dbReference>
<dbReference type="InterPro" id="IPR024336">
    <property type="entry name" value="tRNA_splic_suSen54_N"/>
</dbReference>
<comment type="caution">
    <text evidence="5">The sequence shown here is derived from an EMBL/GenBank/DDBJ whole genome shotgun (WGS) entry which is preliminary data.</text>
</comment>
<feature type="compositionally biased region" description="Basic residues" evidence="3">
    <location>
        <begin position="499"/>
        <end position="511"/>
    </location>
</feature>
<keyword evidence="2" id="KW-0819">tRNA processing</keyword>
<proteinExistence type="inferred from homology"/>
<feature type="compositionally biased region" description="Gly residues" evidence="3">
    <location>
        <begin position="489"/>
        <end position="498"/>
    </location>
</feature>
<dbReference type="GO" id="GO:0000379">
    <property type="term" value="P:tRNA-type intron splice site recognition and cleavage"/>
    <property type="evidence" value="ECO:0007669"/>
    <property type="project" value="TreeGrafter"/>
</dbReference>
<name>A0A5N6KSA2_9ROSI</name>
<dbReference type="EMBL" id="VIBQ01000012">
    <property type="protein sequence ID" value="KAB8342732.1"/>
    <property type="molecule type" value="Genomic_DNA"/>
</dbReference>
<comment type="similarity">
    <text evidence="1">Belongs to the SEN54 family.</text>
</comment>
<evidence type="ECO:0000256" key="2">
    <source>
        <dbReference type="ARBA" id="ARBA00022694"/>
    </source>
</evidence>
<dbReference type="PANTHER" id="PTHR21027:SF1">
    <property type="entry name" value="TRNA-SPLICING ENDONUCLEASE SUBUNIT SEN54"/>
    <property type="match status" value="1"/>
</dbReference>
<evidence type="ECO:0000313" key="5">
    <source>
        <dbReference type="EMBL" id="KAB8342732.1"/>
    </source>
</evidence>
<feature type="compositionally biased region" description="Gly residues" evidence="3">
    <location>
        <begin position="422"/>
        <end position="437"/>
    </location>
</feature>
<feature type="compositionally biased region" description="Basic and acidic residues" evidence="3">
    <location>
        <begin position="334"/>
        <end position="344"/>
    </location>
</feature>
<dbReference type="Proteomes" id="UP000327013">
    <property type="component" value="Unassembled WGS sequence"/>
</dbReference>
<evidence type="ECO:0000256" key="3">
    <source>
        <dbReference type="SAM" id="MobiDB-lite"/>
    </source>
</evidence>
<evidence type="ECO:0000259" key="4">
    <source>
        <dbReference type="Pfam" id="PF12928"/>
    </source>
</evidence>
<organism evidence="5 6">
    <name type="scientific">Carpinus fangiana</name>
    <dbReference type="NCBI Taxonomy" id="176857"/>
    <lineage>
        <taxon>Eukaryota</taxon>
        <taxon>Viridiplantae</taxon>
        <taxon>Streptophyta</taxon>
        <taxon>Embryophyta</taxon>
        <taxon>Tracheophyta</taxon>
        <taxon>Spermatophyta</taxon>
        <taxon>Magnoliopsida</taxon>
        <taxon>eudicotyledons</taxon>
        <taxon>Gunneridae</taxon>
        <taxon>Pentapetalae</taxon>
        <taxon>rosids</taxon>
        <taxon>fabids</taxon>
        <taxon>Fagales</taxon>
        <taxon>Betulaceae</taxon>
        <taxon>Carpinus</taxon>
    </lineage>
</organism>